<evidence type="ECO:0000313" key="2">
    <source>
        <dbReference type="Proteomes" id="UP000186469"/>
    </source>
</evidence>
<evidence type="ECO:0000313" key="1">
    <source>
        <dbReference type="EMBL" id="SHN71470.1"/>
    </source>
</evidence>
<sequence>MNALHCIGSVVDSQPTPCTYICFASVVHGGWRGDAVPFEPLKGKREETDMVKRLIKNTVRFEMRCSPDELEAWRHAASTHGLSLSQYVRLRLNRDPLPAVKAKTDPSLIRQLAAIGNNLNQIARWVNTNKYKGASTPVEEGIYAVRQQLALLLEQERNHVD</sequence>
<dbReference type="STRING" id="1121455.SAMN02745728_02192"/>
<organism evidence="1 2">
    <name type="scientific">Desulfovibrio litoralis DSM 11393</name>
    <dbReference type="NCBI Taxonomy" id="1121455"/>
    <lineage>
        <taxon>Bacteria</taxon>
        <taxon>Pseudomonadati</taxon>
        <taxon>Thermodesulfobacteriota</taxon>
        <taxon>Desulfovibrionia</taxon>
        <taxon>Desulfovibrionales</taxon>
        <taxon>Desulfovibrionaceae</taxon>
        <taxon>Desulfovibrio</taxon>
    </lineage>
</organism>
<dbReference type="EMBL" id="FRDI01000015">
    <property type="protein sequence ID" value="SHN71470.1"/>
    <property type="molecule type" value="Genomic_DNA"/>
</dbReference>
<dbReference type="Proteomes" id="UP000186469">
    <property type="component" value="Unassembled WGS sequence"/>
</dbReference>
<dbReference type="Pfam" id="PF21983">
    <property type="entry name" value="NikA-like"/>
    <property type="match status" value="1"/>
</dbReference>
<name>A0A1M7TL86_9BACT</name>
<gene>
    <name evidence="1" type="ORF">SAMN02745728_02192</name>
</gene>
<dbReference type="OrthoDB" id="3268032at2"/>
<protein>
    <submittedName>
        <fullName evidence="1">Mobilisation protein (MobC)</fullName>
    </submittedName>
</protein>
<keyword evidence="2" id="KW-1185">Reference proteome</keyword>
<accession>A0A1M7TL86</accession>
<dbReference type="InterPro" id="IPR053842">
    <property type="entry name" value="NikA-like"/>
</dbReference>
<proteinExistence type="predicted"/>
<reference evidence="1 2" key="1">
    <citation type="submission" date="2016-12" db="EMBL/GenBank/DDBJ databases">
        <authorList>
            <person name="Song W.-J."/>
            <person name="Kurnit D.M."/>
        </authorList>
    </citation>
    <scope>NUCLEOTIDE SEQUENCE [LARGE SCALE GENOMIC DNA]</scope>
    <source>
        <strain evidence="1 2">DSM 11393</strain>
    </source>
</reference>
<dbReference type="AlphaFoldDB" id="A0A1M7TL86"/>